<protein>
    <submittedName>
        <fullName evidence="1">Uncharacterized protein</fullName>
    </submittedName>
</protein>
<evidence type="ECO:0000313" key="2">
    <source>
        <dbReference type="Proteomes" id="UP000091857"/>
    </source>
</evidence>
<reference evidence="2" key="1">
    <citation type="journal article" date="2016" name="Nat. Biotechnol.">
        <title>Sequencing wild and cultivated cassava and related species reveals extensive interspecific hybridization and genetic diversity.</title>
        <authorList>
            <person name="Bredeson J.V."/>
            <person name="Lyons J.B."/>
            <person name="Prochnik S.E."/>
            <person name="Wu G.A."/>
            <person name="Ha C.M."/>
            <person name="Edsinger-Gonzales E."/>
            <person name="Grimwood J."/>
            <person name="Schmutz J."/>
            <person name="Rabbi I.Y."/>
            <person name="Egesi C."/>
            <person name="Nauluvula P."/>
            <person name="Lebot V."/>
            <person name="Ndunguru J."/>
            <person name="Mkamilo G."/>
            <person name="Bart R.S."/>
            <person name="Setter T.L."/>
            <person name="Gleadow R.M."/>
            <person name="Kulakow P."/>
            <person name="Ferguson M.E."/>
            <person name="Rounsley S."/>
            <person name="Rokhsar D.S."/>
        </authorList>
    </citation>
    <scope>NUCLEOTIDE SEQUENCE [LARGE SCALE GENOMIC DNA]</scope>
    <source>
        <strain evidence="2">cv. AM560-2</strain>
    </source>
</reference>
<evidence type="ECO:0000313" key="1">
    <source>
        <dbReference type="EMBL" id="KAG8632587.1"/>
    </source>
</evidence>
<dbReference type="EMBL" id="CM004404">
    <property type="protein sequence ID" value="KAG8632587.1"/>
    <property type="molecule type" value="Genomic_DNA"/>
</dbReference>
<sequence length="346" mass="39663">MMTEDVCLFKTDSLIIKAPKKSPLALRLVVLAFAMICGVYICSICLKQIGPHTTSTLLNFQVFERHCNISNTEPWELHYMHYPEPETFSREECVCNPVRYFAILSMQRSGSGWFETLLNSHINVSSNGEIFGAKDRRANVSAIVQTLDKVYNLDWFSSASKNECNAAVGLKWMLNQGVLEYHEGIVEYFKKKGVHAIFLFRRNLLRRMISVLANSYDKSKKLLNGTHKSHVHSSAEANILAKYKPRLNTSTLLAELKHVDNKAAMAIQYFKSTRHIVVYYEDVVSNPTQKLKEVQAFLRLPYRVLTSRQVKIHSGALSQQIENWDEVSQVLDGTSYESFLYSDYRK</sequence>
<keyword evidence="2" id="KW-1185">Reference proteome</keyword>
<comment type="caution">
    <text evidence="1">The sequence shown here is derived from an EMBL/GenBank/DDBJ whole genome shotgun (WGS) entry which is preliminary data.</text>
</comment>
<name>A0ACB7FXB1_MANES</name>
<accession>A0ACB7FXB1</accession>
<proteinExistence type="predicted"/>
<dbReference type="Proteomes" id="UP000091857">
    <property type="component" value="Chromosome 18"/>
</dbReference>
<gene>
    <name evidence="1" type="ORF">MANES_18G033700v8</name>
</gene>
<organism evidence="1 2">
    <name type="scientific">Manihot esculenta</name>
    <name type="common">Cassava</name>
    <name type="synonym">Jatropha manihot</name>
    <dbReference type="NCBI Taxonomy" id="3983"/>
    <lineage>
        <taxon>Eukaryota</taxon>
        <taxon>Viridiplantae</taxon>
        <taxon>Streptophyta</taxon>
        <taxon>Embryophyta</taxon>
        <taxon>Tracheophyta</taxon>
        <taxon>Spermatophyta</taxon>
        <taxon>Magnoliopsida</taxon>
        <taxon>eudicotyledons</taxon>
        <taxon>Gunneridae</taxon>
        <taxon>Pentapetalae</taxon>
        <taxon>rosids</taxon>
        <taxon>fabids</taxon>
        <taxon>Malpighiales</taxon>
        <taxon>Euphorbiaceae</taxon>
        <taxon>Crotonoideae</taxon>
        <taxon>Manihoteae</taxon>
        <taxon>Manihot</taxon>
    </lineage>
</organism>